<dbReference type="PANTHER" id="PTHR43563">
    <property type="entry name" value="AMINE OXIDASE"/>
    <property type="match status" value="1"/>
</dbReference>
<feature type="domain" description="Amine oxidase" evidence="2">
    <location>
        <begin position="110"/>
        <end position="351"/>
    </location>
</feature>
<sequence length="524" mass="56789">MLDTLIVGAGLCGLSLASKLQFAGRDYLLVEARPRPGGRIDTERDANGLAHDLGPGWFWPETQPRMTRLLADLGLQTFAQHDSGTIMILAQGDGSPEALPQPGVHNGAQRVVGGMRSLVDALLQRLSVERLRFGYEVTRLFDQGTHVEVHCWTGKETVVLSARNVVLALPPRLVEERLSFTPALEAEMVETLRATPTWMASAAKTSCGFDRAWWRDGGLAGNAFVTHPQAVLAEIFDASSSTGTPGALGGFVAMPPSVRTAFKAALPMMIGSQLSQFFGPQAADGELHMRDWATERFTCSGMDAVSRNEHPEDGVEAYARAHWAGKLHFAGSETAAQAAGYMEGALEVAARVWQQLDERPQLRVVPPPLAETNAGSLDAFAAWVTARREEAIANYRRMLMQTLSTQQFEAPTRVAVMEVVGQFYAAALTQLAGLALDLDGVPVEKGRSALTPRVLEPFVGFSDVFLTAAVTHNATSCAISNFPTEHDPDAEYLQAIRREMAAAWREFALSVNEQLLDRAEAAAH</sequence>
<proteinExistence type="inferred from homology"/>
<gene>
    <name evidence="3" type="ORF">GCM10025770_37780</name>
</gene>
<dbReference type="Gene3D" id="3.50.50.60">
    <property type="entry name" value="FAD/NAD(P)-binding domain"/>
    <property type="match status" value="2"/>
</dbReference>
<keyword evidence="4" id="KW-1185">Reference proteome</keyword>
<protein>
    <recommendedName>
        <fullName evidence="2">Amine oxidase domain-containing protein</fullName>
    </recommendedName>
</protein>
<evidence type="ECO:0000313" key="3">
    <source>
        <dbReference type="EMBL" id="GAA5172078.1"/>
    </source>
</evidence>
<accession>A0ABP9R648</accession>
<reference evidence="4" key="1">
    <citation type="journal article" date="2019" name="Int. J. Syst. Evol. Microbiol.">
        <title>The Global Catalogue of Microorganisms (GCM) 10K type strain sequencing project: providing services to taxonomists for standard genome sequencing and annotation.</title>
        <authorList>
            <consortium name="The Broad Institute Genomics Platform"/>
            <consortium name="The Broad Institute Genome Sequencing Center for Infectious Disease"/>
            <person name="Wu L."/>
            <person name="Ma J."/>
        </authorList>
    </citation>
    <scope>NUCLEOTIDE SEQUENCE [LARGE SCALE GENOMIC DNA]</scope>
    <source>
        <strain evidence="4">JCM 18715</strain>
    </source>
</reference>
<comment type="caution">
    <text evidence="3">The sequence shown here is derived from an EMBL/GenBank/DDBJ whole genome shotgun (WGS) entry which is preliminary data.</text>
</comment>
<dbReference type="RefSeq" id="WP_345534671.1">
    <property type="nucleotide sequence ID" value="NZ_BAABLD010000017.1"/>
</dbReference>
<name>A0ABP9R648_9RHOO</name>
<dbReference type="SUPFAM" id="SSF51905">
    <property type="entry name" value="FAD/NAD(P)-binding domain"/>
    <property type="match status" value="1"/>
</dbReference>
<organism evidence="3 4">
    <name type="scientific">Viridibacterium curvum</name>
    <dbReference type="NCBI Taxonomy" id="1101404"/>
    <lineage>
        <taxon>Bacteria</taxon>
        <taxon>Pseudomonadati</taxon>
        <taxon>Pseudomonadota</taxon>
        <taxon>Betaproteobacteria</taxon>
        <taxon>Rhodocyclales</taxon>
        <taxon>Rhodocyclaceae</taxon>
        <taxon>Viridibacterium</taxon>
    </lineage>
</organism>
<evidence type="ECO:0000256" key="1">
    <source>
        <dbReference type="ARBA" id="ARBA00005995"/>
    </source>
</evidence>
<dbReference type="InterPro" id="IPR002937">
    <property type="entry name" value="Amino_oxidase"/>
</dbReference>
<comment type="similarity">
    <text evidence="1">Belongs to the flavin monoamine oxidase family.</text>
</comment>
<dbReference type="Pfam" id="PF13450">
    <property type="entry name" value="NAD_binding_8"/>
    <property type="match status" value="1"/>
</dbReference>
<dbReference type="PANTHER" id="PTHR43563:SF1">
    <property type="entry name" value="AMINE OXIDASE [FLAVIN-CONTAINING] B"/>
    <property type="match status" value="1"/>
</dbReference>
<dbReference type="Proteomes" id="UP001500547">
    <property type="component" value="Unassembled WGS sequence"/>
</dbReference>
<evidence type="ECO:0000313" key="4">
    <source>
        <dbReference type="Proteomes" id="UP001500547"/>
    </source>
</evidence>
<dbReference type="InterPro" id="IPR036188">
    <property type="entry name" value="FAD/NAD-bd_sf"/>
</dbReference>
<evidence type="ECO:0000259" key="2">
    <source>
        <dbReference type="Pfam" id="PF01593"/>
    </source>
</evidence>
<dbReference type="Pfam" id="PF01593">
    <property type="entry name" value="Amino_oxidase"/>
    <property type="match status" value="1"/>
</dbReference>
<dbReference type="SUPFAM" id="SSF54373">
    <property type="entry name" value="FAD-linked reductases, C-terminal domain"/>
    <property type="match status" value="1"/>
</dbReference>
<dbReference type="InterPro" id="IPR050703">
    <property type="entry name" value="Flavin_MAO"/>
</dbReference>
<dbReference type="EMBL" id="BAABLD010000017">
    <property type="protein sequence ID" value="GAA5172078.1"/>
    <property type="molecule type" value="Genomic_DNA"/>
</dbReference>